<evidence type="ECO:0000259" key="8">
    <source>
        <dbReference type="PROSITE" id="PS50001"/>
    </source>
</evidence>
<keyword evidence="5 6" id="KW-0727">SH2 domain</keyword>
<keyword evidence="2" id="KW-0341">Growth regulation</keyword>
<dbReference type="GO" id="GO:0046935">
    <property type="term" value="F:1-phosphatidylinositol-3-kinase regulator activity"/>
    <property type="evidence" value="ECO:0007669"/>
    <property type="project" value="TreeGrafter"/>
</dbReference>
<proteinExistence type="predicted"/>
<dbReference type="STRING" id="33528.ENSGAFP00000008898"/>
<dbReference type="InterPro" id="IPR001496">
    <property type="entry name" value="SOCS_box"/>
</dbReference>
<dbReference type="GO" id="GO:0016567">
    <property type="term" value="P:protein ubiquitination"/>
    <property type="evidence" value="ECO:0007669"/>
    <property type="project" value="UniProtKB-UniPathway"/>
</dbReference>
<dbReference type="GO" id="GO:0005942">
    <property type="term" value="C:phosphatidylinositol 3-kinase complex"/>
    <property type="evidence" value="ECO:0007669"/>
    <property type="project" value="TreeGrafter"/>
</dbReference>
<dbReference type="Gene3D" id="3.30.505.10">
    <property type="entry name" value="SH2 domain"/>
    <property type="match status" value="1"/>
</dbReference>
<keyword evidence="4" id="KW-0833">Ubl conjugation pathway</keyword>
<dbReference type="Pfam" id="PF00017">
    <property type="entry name" value="SH2"/>
    <property type="match status" value="1"/>
</dbReference>
<evidence type="ECO:0000313" key="9">
    <source>
        <dbReference type="EMBL" id="PWA21532.1"/>
    </source>
</evidence>
<reference evidence="9 10" key="1">
    <citation type="journal article" date="2018" name="G3 (Bethesda)">
        <title>A High-Quality Reference Genome for the Invasive Mosquitofish Gambusia affinis Using a Chicago Library.</title>
        <authorList>
            <person name="Hoffberg S.L."/>
            <person name="Troendle N.J."/>
            <person name="Glenn T.C."/>
            <person name="Mahmud O."/>
            <person name="Louha S."/>
            <person name="Chalopin D."/>
            <person name="Bennetzen J.L."/>
            <person name="Mauricio R."/>
        </authorList>
    </citation>
    <scope>NUCLEOTIDE SEQUENCE [LARGE SCALE GENOMIC DNA]</scope>
    <source>
        <strain evidence="9">NE01/NJP1002.9</strain>
        <tissue evidence="9">Muscle</tissue>
    </source>
</reference>
<dbReference type="SMART" id="SM00252">
    <property type="entry name" value="SH2"/>
    <property type="match status" value="1"/>
</dbReference>
<evidence type="ECO:0000256" key="2">
    <source>
        <dbReference type="ARBA" id="ARBA00022604"/>
    </source>
</evidence>
<comment type="caution">
    <text evidence="9">The sequence shown here is derived from an EMBL/GenBank/DDBJ whole genome shotgun (WGS) entry which is preliminary data.</text>
</comment>
<feature type="compositionally biased region" description="Pro residues" evidence="7">
    <location>
        <begin position="156"/>
        <end position="172"/>
    </location>
</feature>
<dbReference type="Proteomes" id="UP000250572">
    <property type="component" value="Unassembled WGS sequence"/>
</dbReference>
<evidence type="ECO:0000256" key="6">
    <source>
        <dbReference type="PROSITE-ProRule" id="PRU00191"/>
    </source>
</evidence>
<keyword evidence="10" id="KW-1185">Reference proteome</keyword>
<feature type="region of interest" description="Disordered" evidence="7">
    <location>
        <begin position="89"/>
        <end position="184"/>
    </location>
</feature>
<evidence type="ECO:0000256" key="4">
    <source>
        <dbReference type="ARBA" id="ARBA00022786"/>
    </source>
</evidence>
<sequence>MPELIIQLALLSGSLRVFSFGDERLRCGLQHIGKRLFKSEANFLARFCSLYRYGASCSASPSLYRSLSGGAGGSQQRIPAKQARLASLFEPRGSPPPLPTTGIKSYSVKEKRGKGGVPSPSPSLDASDPSSPGPWTRLVTPPASPRCPSVSGHPAPRLPPPVRPGAPAPGPLPLDRRAEAGGHGAAVARPLAMSSVTPSESSRIQGSDLAPLHYKPFSSHEHYQQVMDAHRKLLESGFYFGPIGGLEAKALLSKDEPGTFLIRDSSDRRYFFTLSVQTVYGTKNLRIHSEEGGFFLENDYQNKEKVPRFDCVLKLITFYMGRGRDVQLTVDGASEGSMETIYLMDSRGIKTPLELLKPLKISPSSLKHICRRALNRTGQGEMQQLPQTLRDFMEKYDASI</sequence>
<name>A0A315VDS8_GAMAF</name>
<evidence type="ECO:0000313" key="10">
    <source>
        <dbReference type="Proteomes" id="UP000250572"/>
    </source>
</evidence>
<dbReference type="SUPFAM" id="SSF158235">
    <property type="entry name" value="SOCS box-like"/>
    <property type="match status" value="1"/>
</dbReference>
<dbReference type="GO" id="GO:0009968">
    <property type="term" value="P:negative regulation of signal transduction"/>
    <property type="evidence" value="ECO:0007669"/>
    <property type="project" value="UniProtKB-KW"/>
</dbReference>
<organism evidence="9 10">
    <name type="scientific">Gambusia affinis</name>
    <name type="common">Western mosquitofish</name>
    <name type="synonym">Heterandria affinis</name>
    <dbReference type="NCBI Taxonomy" id="33528"/>
    <lineage>
        <taxon>Eukaryota</taxon>
        <taxon>Metazoa</taxon>
        <taxon>Chordata</taxon>
        <taxon>Craniata</taxon>
        <taxon>Vertebrata</taxon>
        <taxon>Euteleostomi</taxon>
        <taxon>Actinopterygii</taxon>
        <taxon>Neopterygii</taxon>
        <taxon>Teleostei</taxon>
        <taxon>Neoteleostei</taxon>
        <taxon>Acanthomorphata</taxon>
        <taxon>Ovalentaria</taxon>
        <taxon>Atherinomorphae</taxon>
        <taxon>Cyprinodontiformes</taxon>
        <taxon>Poeciliidae</taxon>
        <taxon>Poeciliinae</taxon>
        <taxon>Gambusia</taxon>
    </lineage>
</organism>
<evidence type="ECO:0000256" key="1">
    <source>
        <dbReference type="ARBA" id="ARBA00004906"/>
    </source>
</evidence>
<feature type="compositionally biased region" description="Low complexity" evidence="7">
    <location>
        <begin position="122"/>
        <end position="134"/>
    </location>
</feature>
<keyword evidence="3" id="KW-0734">Signal transduction inhibitor</keyword>
<protein>
    <recommendedName>
        <fullName evidence="8">SH2 domain-containing protein</fullName>
    </recommendedName>
</protein>
<gene>
    <name evidence="9" type="ORF">CCH79_00003146</name>
</gene>
<dbReference type="SMART" id="SM00253">
    <property type="entry name" value="SOCS"/>
    <property type="match status" value="1"/>
</dbReference>
<evidence type="ECO:0000256" key="5">
    <source>
        <dbReference type="ARBA" id="ARBA00022999"/>
    </source>
</evidence>
<dbReference type="AlphaFoldDB" id="A0A315VDS8"/>
<dbReference type="UniPathway" id="UPA00143"/>
<dbReference type="InterPro" id="IPR000980">
    <property type="entry name" value="SH2"/>
</dbReference>
<dbReference type="PROSITE" id="PS50001">
    <property type="entry name" value="SH2"/>
    <property type="match status" value="1"/>
</dbReference>
<dbReference type="InterPro" id="IPR036860">
    <property type="entry name" value="SH2_dom_sf"/>
</dbReference>
<evidence type="ECO:0000256" key="3">
    <source>
        <dbReference type="ARBA" id="ARBA00022700"/>
    </source>
</evidence>
<accession>A0A315VDS8</accession>
<evidence type="ECO:0000256" key="7">
    <source>
        <dbReference type="SAM" id="MobiDB-lite"/>
    </source>
</evidence>
<dbReference type="GO" id="GO:0035556">
    <property type="term" value="P:intracellular signal transduction"/>
    <property type="evidence" value="ECO:0007669"/>
    <property type="project" value="InterPro"/>
</dbReference>
<dbReference type="GO" id="GO:0046854">
    <property type="term" value="P:phosphatidylinositol phosphate biosynthetic process"/>
    <property type="evidence" value="ECO:0007669"/>
    <property type="project" value="TreeGrafter"/>
</dbReference>
<dbReference type="InterPro" id="IPR036036">
    <property type="entry name" value="SOCS_box-like_dom_sf"/>
</dbReference>
<feature type="domain" description="SH2" evidence="8">
    <location>
        <begin position="238"/>
        <end position="319"/>
    </location>
</feature>
<dbReference type="EMBL" id="NHOQ01001904">
    <property type="protein sequence ID" value="PWA21532.1"/>
    <property type="molecule type" value="Genomic_DNA"/>
</dbReference>
<dbReference type="SUPFAM" id="SSF55550">
    <property type="entry name" value="SH2 domain"/>
    <property type="match status" value="1"/>
</dbReference>
<comment type="pathway">
    <text evidence="1">Protein modification; protein ubiquitination.</text>
</comment>
<dbReference type="PANTHER" id="PTHR10155">
    <property type="entry name" value="PHOSPHATIDYLINOSITOL 3-KINASE REGULATORY SUBUNIT"/>
    <property type="match status" value="1"/>
</dbReference>
<dbReference type="PANTHER" id="PTHR10155:SF11">
    <property type="entry name" value="SUPPRESSOR OF CYTOKINE SIGNALING 3"/>
    <property type="match status" value="1"/>
</dbReference>